<dbReference type="Proteomes" id="UP000799757">
    <property type="component" value="Unassembled WGS sequence"/>
</dbReference>
<keyword evidence="3" id="KW-1185">Reference proteome</keyword>
<dbReference type="AlphaFoldDB" id="A0A6A6XHQ2"/>
<evidence type="ECO:0008006" key="4">
    <source>
        <dbReference type="Google" id="ProtNLM"/>
    </source>
</evidence>
<dbReference type="EMBL" id="MU001851">
    <property type="protein sequence ID" value="KAF2795704.1"/>
    <property type="molecule type" value="Genomic_DNA"/>
</dbReference>
<dbReference type="OrthoDB" id="9997739at2759"/>
<evidence type="ECO:0000313" key="3">
    <source>
        <dbReference type="Proteomes" id="UP000799757"/>
    </source>
</evidence>
<feature type="region of interest" description="Disordered" evidence="1">
    <location>
        <begin position="86"/>
        <end position="116"/>
    </location>
</feature>
<organism evidence="2 3">
    <name type="scientific">Melanomma pulvis-pyrius CBS 109.77</name>
    <dbReference type="NCBI Taxonomy" id="1314802"/>
    <lineage>
        <taxon>Eukaryota</taxon>
        <taxon>Fungi</taxon>
        <taxon>Dikarya</taxon>
        <taxon>Ascomycota</taxon>
        <taxon>Pezizomycotina</taxon>
        <taxon>Dothideomycetes</taxon>
        <taxon>Pleosporomycetidae</taxon>
        <taxon>Pleosporales</taxon>
        <taxon>Melanommataceae</taxon>
        <taxon>Melanomma</taxon>
    </lineage>
</organism>
<reference evidence="2" key="1">
    <citation type="journal article" date="2020" name="Stud. Mycol.">
        <title>101 Dothideomycetes genomes: a test case for predicting lifestyles and emergence of pathogens.</title>
        <authorList>
            <person name="Haridas S."/>
            <person name="Albert R."/>
            <person name="Binder M."/>
            <person name="Bloem J."/>
            <person name="Labutti K."/>
            <person name="Salamov A."/>
            <person name="Andreopoulos B."/>
            <person name="Baker S."/>
            <person name="Barry K."/>
            <person name="Bills G."/>
            <person name="Bluhm B."/>
            <person name="Cannon C."/>
            <person name="Castanera R."/>
            <person name="Culley D."/>
            <person name="Daum C."/>
            <person name="Ezra D."/>
            <person name="Gonzalez J."/>
            <person name="Henrissat B."/>
            <person name="Kuo A."/>
            <person name="Liang C."/>
            <person name="Lipzen A."/>
            <person name="Lutzoni F."/>
            <person name="Magnuson J."/>
            <person name="Mondo S."/>
            <person name="Nolan M."/>
            <person name="Ohm R."/>
            <person name="Pangilinan J."/>
            <person name="Park H.-J."/>
            <person name="Ramirez L."/>
            <person name="Alfaro M."/>
            <person name="Sun H."/>
            <person name="Tritt A."/>
            <person name="Yoshinaga Y."/>
            <person name="Zwiers L.-H."/>
            <person name="Turgeon B."/>
            <person name="Goodwin S."/>
            <person name="Spatafora J."/>
            <person name="Crous P."/>
            <person name="Grigoriev I."/>
        </authorList>
    </citation>
    <scope>NUCLEOTIDE SEQUENCE</scope>
    <source>
        <strain evidence="2">CBS 109.77</strain>
    </source>
</reference>
<feature type="compositionally biased region" description="Low complexity" evidence="1">
    <location>
        <begin position="88"/>
        <end position="99"/>
    </location>
</feature>
<feature type="non-terminal residue" evidence="2">
    <location>
        <position position="1"/>
    </location>
</feature>
<sequence>IVQSNQFTFLIGREKTPIKLYAAAIAAVPGTTAVLINGRMRESKEKKISELRIGRQPHEIFLVIRWLNLVTHRFWMKLLASQPKSHLTTTPSAPDSTAAHVLRGRRSQSRDSRQICSRTNTTADQVFTPGFLAYARLYVFTKMQMMGQLKALTLHKLHRTLLGFQLYSNHMGDVIEIAWYAYDSDHTTDRAATSTIDELRKLVVEYTACEIGTFKECSFMELLEDGGEFVRDFWAL</sequence>
<evidence type="ECO:0000313" key="2">
    <source>
        <dbReference type="EMBL" id="KAF2795704.1"/>
    </source>
</evidence>
<gene>
    <name evidence="2" type="ORF">K505DRAFT_239358</name>
</gene>
<proteinExistence type="predicted"/>
<name>A0A6A6XHQ2_9PLEO</name>
<accession>A0A6A6XHQ2</accession>
<evidence type="ECO:0000256" key="1">
    <source>
        <dbReference type="SAM" id="MobiDB-lite"/>
    </source>
</evidence>
<protein>
    <recommendedName>
        <fullName evidence="4">BTB domain-containing protein</fullName>
    </recommendedName>
</protein>